<dbReference type="EMBL" id="CP073041">
    <property type="protein sequence ID" value="UXE62136.1"/>
    <property type="molecule type" value="Genomic_DNA"/>
</dbReference>
<feature type="region of interest" description="Disordered" evidence="2">
    <location>
        <begin position="1"/>
        <end position="59"/>
    </location>
</feature>
<reference evidence="3" key="1">
    <citation type="submission" date="2021-04" db="EMBL/GenBank/DDBJ databases">
        <title>Genome sequence of Woronichinia naegeliana from Washington state freshwater lake bloom.</title>
        <authorList>
            <person name="Dreher T.W."/>
        </authorList>
    </citation>
    <scope>NUCLEOTIDE SEQUENCE</scope>
    <source>
        <strain evidence="3">WA131</strain>
    </source>
</reference>
<evidence type="ECO:0000313" key="3">
    <source>
        <dbReference type="EMBL" id="UXE62136.1"/>
    </source>
</evidence>
<dbReference type="Pfam" id="PF11285">
    <property type="entry name" value="DUF3086"/>
    <property type="match status" value="1"/>
</dbReference>
<organism evidence="3">
    <name type="scientific">Woronichinia naegeliana WA131</name>
    <dbReference type="NCBI Taxonomy" id="2824559"/>
    <lineage>
        <taxon>Bacteria</taxon>
        <taxon>Bacillati</taxon>
        <taxon>Cyanobacteriota</taxon>
        <taxon>Cyanophyceae</taxon>
        <taxon>Synechococcales</taxon>
        <taxon>Coelosphaeriaceae</taxon>
        <taxon>Woronichinia</taxon>
    </lineage>
</organism>
<evidence type="ECO:0000256" key="2">
    <source>
        <dbReference type="SAM" id="MobiDB-lite"/>
    </source>
</evidence>
<dbReference type="InterPro" id="IPR021437">
    <property type="entry name" value="DUF3086"/>
</dbReference>
<evidence type="ECO:0000256" key="1">
    <source>
        <dbReference type="SAM" id="Coils"/>
    </source>
</evidence>
<proteinExistence type="predicted"/>
<name>A0A977L019_9CYAN</name>
<gene>
    <name evidence="3" type="ORF">KA717_04580</name>
</gene>
<sequence length="428" mass="47860">MTSEISNPLPNDSATRVEPESLLPELIPESSEMELGQAPGPLEIETTLPTASSGLDSLLTGTMDLPLEQETQPLDKPRLETVAASGSLSPLDLPPASESSSAILSLEETKQQLTAEILTLQTQKATLLSEQLSTVQAAMEKLVTENIRSLEQRKQSLEVEIERLERRQERIQQEMRTTFAGVSQELAIRVQGFKDYLVGSLQDLVTAAEELELTNSDPWTVSTASPEPIVNQTDNNPKVTFAEQSFEEQRRQIQRLLEQYRTRPDYYGPPWQLRRTFEPVHLERVQSWFFSQGGRGVIKSMGSRLQNILMGSAVISVLANLYGGKEGLSPRSRALILANSPERLGEWRRGLQDCLGISRTDFGPERGIVLFESPDALIQKAERLVEERLLPLVLIDDTQEQVDLALLQFPLWLAFAPDSSQPTSNYFY</sequence>
<feature type="coiled-coil region" evidence="1">
    <location>
        <begin position="103"/>
        <end position="174"/>
    </location>
</feature>
<feature type="compositionally biased region" description="Low complexity" evidence="2">
    <location>
        <begin position="20"/>
        <end position="35"/>
    </location>
</feature>
<dbReference type="Proteomes" id="UP001065613">
    <property type="component" value="Chromosome"/>
</dbReference>
<dbReference type="AlphaFoldDB" id="A0A977L019"/>
<accession>A0A977L019</accession>
<dbReference type="KEGG" id="wna:KA717_04580"/>
<feature type="compositionally biased region" description="Polar residues" evidence="2">
    <location>
        <begin position="1"/>
        <end position="14"/>
    </location>
</feature>
<protein>
    <submittedName>
        <fullName evidence="3">DUF3086 domain-containing protein</fullName>
    </submittedName>
</protein>
<keyword evidence="1" id="KW-0175">Coiled coil</keyword>